<dbReference type="Proteomes" id="UP000011083">
    <property type="component" value="Unassembled WGS sequence"/>
</dbReference>
<dbReference type="VEuPathDB" id="AmoebaDB:ACA1_149370"/>
<name>L8HB71_ACACF</name>
<organism evidence="2 3">
    <name type="scientific">Acanthamoeba castellanii (strain ATCC 30010 / Neff)</name>
    <dbReference type="NCBI Taxonomy" id="1257118"/>
    <lineage>
        <taxon>Eukaryota</taxon>
        <taxon>Amoebozoa</taxon>
        <taxon>Discosea</taxon>
        <taxon>Longamoebia</taxon>
        <taxon>Centramoebida</taxon>
        <taxon>Acanthamoebidae</taxon>
        <taxon>Acanthamoeba</taxon>
    </lineage>
</organism>
<feature type="region of interest" description="Disordered" evidence="1">
    <location>
        <begin position="1"/>
        <end position="52"/>
    </location>
</feature>
<evidence type="ECO:0000313" key="2">
    <source>
        <dbReference type="EMBL" id="ELR22769.1"/>
    </source>
</evidence>
<proteinExistence type="predicted"/>
<accession>L8HB71</accession>
<dbReference type="RefSeq" id="XP_004351546.1">
    <property type="nucleotide sequence ID" value="XM_004351494.1"/>
</dbReference>
<keyword evidence="3" id="KW-1185">Reference proteome</keyword>
<dbReference type="GeneID" id="14923728"/>
<feature type="compositionally biased region" description="Polar residues" evidence="1">
    <location>
        <begin position="8"/>
        <end position="26"/>
    </location>
</feature>
<dbReference type="KEGG" id="acan:ACA1_149370"/>
<gene>
    <name evidence="2" type="ORF">ACA1_149370</name>
</gene>
<feature type="region of interest" description="Disordered" evidence="1">
    <location>
        <begin position="69"/>
        <end position="90"/>
    </location>
</feature>
<sequence>MNVVRASSGHQANITSSPILASSPSVQPRKHQPPQTSTSSSQLATSSSRAKRQIACPLPLKVPFCASTTTTTKSQPKQDGVSDFSDATRGEEWEERNVLFDDNFGYSGCHHTSPSANDDGESLINLIEAEWELEQIFRTAPVAANPHQRLARWMLNDEDHPLDLEEDGSPSWMLAEDHLPRLGFSPQEMMQEEELVATPPPQLFVIPPSRARNPVPLNTPFQASSRVQQYVNSSPFYVEQLKQHQQQLADYDYRGLYTIEQRMEECSLLSPSSSSPSLAPPSPSSSTLGGHMRKRNRSYSDSMLKRDSLGDMTNNLVLVS</sequence>
<protein>
    <submittedName>
        <fullName evidence="2">Uncharacterized protein</fullName>
    </submittedName>
</protein>
<dbReference type="EMBL" id="KB007870">
    <property type="protein sequence ID" value="ELR22769.1"/>
    <property type="molecule type" value="Genomic_DNA"/>
</dbReference>
<feature type="compositionally biased region" description="Low complexity" evidence="1">
    <location>
        <begin position="33"/>
        <end position="48"/>
    </location>
</feature>
<evidence type="ECO:0000313" key="3">
    <source>
        <dbReference type="Proteomes" id="UP000011083"/>
    </source>
</evidence>
<dbReference type="AlphaFoldDB" id="L8HB71"/>
<feature type="region of interest" description="Disordered" evidence="1">
    <location>
        <begin position="269"/>
        <end position="306"/>
    </location>
</feature>
<evidence type="ECO:0000256" key="1">
    <source>
        <dbReference type="SAM" id="MobiDB-lite"/>
    </source>
</evidence>
<reference evidence="2 3" key="1">
    <citation type="journal article" date="2013" name="Genome Biol.">
        <title>Genome of Acanthamoeba castellanii highlights extensive lateral gene transfer and early evolution of tyrosine kinase signaling.</title>
        <authorList>
            <person name="Clarke M."/>
            <person name="Lohan A.J."/>
            <person name="Liu B."/>
            <person name="Lagkouvardos I."/>
            <person name="Roy S."/>
            <person name="Zafar N."/>
            <person name="Bertelli C."/>
            <person name="Schilde C."/>
            <person name="Kianianmomeni A."/>
            <person name="Burglin T.R."/>
            <person name="Frech C."/>
            <person name="Turcotte B."/>
            <person name="Kopec K.O."/>
            <person name="Synnott J.M."/>
            <person name="Choo C."/>
            <person name="Paponov I."/>
            <person name="Finkler A."/>
            <person name="Soon Heng Tan C."/>
            <person name="Hutchins A.P."/>
            <person name="Weinmeier T."/>
            <person name="Rattei T."/>
            <person name="Chu J.S."/>
            <person name="Gimenez G."/>
            <person name="Irimia M."/>
            <person name="Rigden D.J."/>
            <person name="Fitzpatrick D.A."/>
            <person name="Lorenzo-Morales J."/>
            <person name="Bateman A."/>
            <person name="Chiu C.H."/>
            <person name="Tang P."/>
            <person name="Hegemann P."/>
            <person name="Fromm H."/>
            <person name="Raoult D."/>
            <person name="Greub G."/>
            <person name="Miranda-Saavedra D."/>
            <person name="Chen N."/>
            <person name="Nash P."/>
            <person name="Ginger M.L."/>
            <person name="Horn M."/>
            <person name="Schaap P."/>
            <person name="Caler L."/>
            <person name="Loftus B."/>
        </authorList>
    </citation>
    <scope>NUCLEOTIDE SEQUENCE [LARGE SCALE GENOMIC DNA]</scope>
    <source>
        <strain evidence="2 3">Neff</strain>
    </source>
</reference>